<protein>
    <recommendedName>
        <fullName evidence="4">Lipoprotein</fullName>
    </recommendedName>
</protein>
<comment type="caution">
    <text evidence="2">The sequence shown here is derived from an EMBL/GenBank/DDBJ whole genome shotgun (WGS) entry which is preliminary data.</text>
</comment>
<dbReference type="EMBL" id="CATKSH010000002">
    <property type="protein sequence ID" value="CAI9119731.1"/>
    <property type="molecule type" value="Genomic_DNA"/>
</dbReference>
<reference evidence="2" key="1">
    <citation type="submission" date="2023-03" db="EMBL/GenBank/DDBJ databases">
        <authorList>
            <person name="Cleenwerck I."/>
        </authorList>
    </citation>
    <scope>NUCLEOTIDE SEQUENCE</scope>
    <source>
        <strain evidence="2">LMG 32879</strain>
    </source>
</reference>
<accession>A0AA35XVG9</accession>
<dbReference type="RefSeq" id="WP_289841575.1">
    <property type="nucleotide sequence ID" value="NZ_CATKSH010000002.1"/>
</dbReference>
<evidence type="ECO:0000313" key="2">
    <source>
        <dbReference type="EMBL" id="CAI9119731.1"/>
    </source>
</evidence>
<feature type="chain" id="PRO_5041352749" description="Lipoprotein" evidence="1">
    <location>
        <begin position="29"/>
        <end position="134"/>
    </location>
</feature>
<dbReference type="Proteomes" id="UP001176960">
    <property type="component" value="Unassembled WGS sequence"/>
</dbReference>
<feature type="signal peptide" evidence="1">
    <location>
        <begin position="1"/>
        <end position="28"/>
    </location>
</feature>
<keyword evidence="3" id="KW-1185">Reference proteome</keyword>
<gene>
    <name evidence="2" type="ORF">LMG32879_000553</name>
</gene>
<dbReference type="AlphaFoldDB" id="A0AA35XVG9"/>
<evidence type="ECO:0008006" key="4">
    <source>
        <dbReference type="Google" id="ProtNLM"/>
    </source>
</evidence>
<evidence type="ECO:0000256" key="1">
    <source>
        <dbReference type="SAM" id="SignalP"/>
    </source>
</evidence>
<dbReference type="PROSITE" id="PS51257">
    <property type="entry name" value="PROKAR_LIPOPROTEIN"/>
    <property type="match status" value="1"/>
</dbReference>
<organism evidence="2 3">
    <name type="scientific">Brytella acorum</name>
    <dbReference type="NCBI Taxonomy" id="2959299"/>
    <lineage>
        <taxon>Bacteria</taxon>
        <taxon>Pseudomonadati</taxon>
        <taxon>Pseudomonadota</taxon>
        <taxon>Alphaproteobacteria</taxon>
        <taxon>Acetobacterales</taxon>
        <taxon>Acetobacteraceae</taxon>
        <taxon>Brytella</taxon>
    </lineage>
</organism>
<name>A0AA35XVG9_9PROT</name>
<evidence type="ECO:0000313" key="3">
    <source>
        <dbReference type="Proteomes" id="UP001176960"/>
    </source>
</evidence>
<proteinExistence type="predicted"/>
<sequence length="134" mass="14300">MRPLLRSVFHKGMLALSGGTLLALTACAGQTNPGQDPRGLWVGALVTDKGVCPTDRNSTLQVNAHEILFTPADGSLVLRGVRGPNNLHFHAQLETTDQDHKPRPMVFDGYPVGQAIGGTFGTPSCRAHVTMTRS</sequence>
<keyword evidence="1" id="KW-0732">Signal</keyword>